<dbReference type="AlphaFoldDB" id="A0A285VAG5"/>
<name>A0A285VAG5_9GAMM</name>
<gene>
    <name evidence="1" type="ORF">SAMN05421509_101147</name>
</gene>
<sequence length="32" mass="3529">MGLKPNDKNLVADGRTFSLVPRPPGFYRIATP</sequence>
<protein>
    <submittedName>
        <fullName evidence="1">Uncharacterized protein</fullName>
    </submittedName>
</protein>
<evidence type="ECO:0000313" key="2">
    <source>
        <dbReference type="Proteomes" id="UP000219023"/>
    </source>
</evidence>
<dbReference type="EMBL" id="OBQJ01000001">
    <property type="protein sequence ID" value="SOC51122.1"/>
    <property type="molecule type" value="Genomic_DNA"/>
</dbReference>
<reference evidence="1 2" key="1">
    <citation type="submission" date="2017-08" db="EMBL/GenBank/DDBJ databases">
        <authorList>
            <person name="de Groot N.N."/>
        </authorList>
    </citation>
    <scope>NUCLEOTIDE SEQUENCE [LARGE SCALE GENOMIC DNA]</scope>
    <source>
        <strain evidence="1 2">USBA 855</strain>
    </source>
</reference>
<accession>A0A285VAG5</accession>
<evidence type="ECO:0000313" key="1">
    <source>
        <dbReference type="EMBL" id="SOC51122.1"/>
    </source>
</evidence>
<organism evidence="1 2">
    <name type="scientific">Chromohalobacter canadensis</name>
    <dbReference type="NCBI Taxonomy" id="141389"/>
    <lineage>
        <taxon>Bacteria</taxon>
        <taxon>Pseudomonadati</taxon>
        <taxon>Pseudomonadota</taxon>
        <taxon>Gammaproteobacteria</taxon>
        <taxon>Oceanospirillales</taxon>
        <taxon>Halomonadaceae</taxon>
        <taxon>Chromohalobacter</taxon>
    </lineage>
</organism>
<proteinExistence type="predicted"/>
<dbReference type="Proteomes" id="UP000219023">
    <property type="component" value="Unassembled WGS sequence"/>
</dbReference>